<feature type="domain" description="AP180 N-terminal homology (ANTH)" evidence="2">
    <location>
        <begin position="25"/>
        <end position="126"/>
    </location>
</feature>
<dbReference type="SUPFAM" id="SSF89009">
    <property type="entry name" value="GAT-like domain"/>
    <property type="match status" value="1"/>
</dbReference>
<dbReference type="GO" id="GO:0048268">
    <property type="term" value="P:clathrin coat assembly"/>
    <property type="evidence" value="ECO:0007669"/>
    <property type="project" value="InterPro"/>
</dbReference>
<gene>
    <name evidence="3" type="ORF">FBUS_04189</name>
</gene>
<dbReference type="Pfam" id="PF07651">
    <property type="entry name" value="ANTH"/>
    <property type="match status" value="1"/>
</dbReference>
<feature type="compositionally biased region" description="Polar residues" evidence="1">
    <location>
        <begin position="331"/>
        <end position="345"/>
    </location>
</feature>
<dbReference type="EMBL" id="LUCM01005592">
    <property type="protein sequence ID" value="KAA0192575.1"/>
    <property type="molecule type" value="Genomic_DNA"/>
</dbReference>
<dbReference type="Gene3D" id="1.20.58.150">
    <property type="entry name" value="ANTH domain"/>
    <property type="match status" value="1"/>
</dbReference>
<dbReference type="GO" id="GO:0098894">
    <property type="term" value="C:extrinsic component of presynaptic endocytic zone membrane"/>
    <property type="evidence" value="ECO:0007669"/>
    <property type="project" value="TreeGrafter"/>
</dbReference>
<feature type="region of interest" description="Disordered" evidence="1">
    <location>
        <begin position="254"/>
        <end position="420"/>
    </location>
</feature>
<protein>
    <submittedName>
        <fullName evidence="3">Phosphatidylinositol-binding clathrin assembly protein</fullName>
    </submittedName>
</protein>
<dbReference type="GO" id="GO:0032050">
    <property type="term" value="F:clathrin heavy chain binding"/>
    <property type="evidence" value="ECO:0007669"/>
    <property type="project" value="TreeGrafter"/>
</dbReference>
<feature type="compositionally biased region" description="Polar residues" evidence="1">
    <location>
        <begin position="266"/>
        <end position="279"/>
    </location>
</feature>
<accession>A0A8E0RWL6</accession>
<evidence type="ECO:0000259" key="2">
    <source>
        <dbReference type="Pfam" id="PF07651"/>
    </source>
</evidence>
<feature type="region of interest" description="Disordered" evidence="1">
    <location>
        <begin position="129"/>
        <end position="226"/>
    </location>
</feature>
<dbReference type="PANTHER" id="PTHR22951:SF5">
    <property type="entry name" value="PHOSPHATIDYLINOSITOL-BINDING CLATHRIN ASSEMBLY PROTEIN LAP"/>
    <property type="match status" value="1"/>
</dbReference>
<evidence type="ECO:0000256" key="1">
    <source>
        <dbReference type="SAM" id="MobiDB-lite"/>
    </source>
</evidence>
<dbReference type="InterPro" id="IPR011417">
    <property type="entry name" value="ANTH_dom"/>
</dbReference>
<dbReference type="GO" id="GO:0072583">
    <property type="term" value="P:clathrin-dependent endocytosis"/>
    <property type="evidence" value="ECO:0007669"/>
    <property type="project" value="InterPro"/>
</dbReference>
<sequence>MQGTSSDHSIYLSSDYFFHCCLPAQAQEKDLNNAIINAAFLLLYKDLIRLFASYNEGMINLIEKYFTLKLKECRLGMELYHNFPGILDKITEFLTLAESLGIGDKDSLGLQPVPEKVIHAMEQHLAILESKKGSDDEEEAAVDHRTPRPAPPKKPAVPVPLPASKPAEPKPKPMEHPTPDRVTSVQETTTAVVPSAAESQEDAETTQPATNTEEEQEDQSAIRPTVVVNDEEGLPSILQEEVIAAATSHLAETIDKSNEAVKRSARQTTVSPIHTQMGRSEQRTVSVRSGAPSRSRSPSPGRPVSRPKTIPTHEIVNSASDTDLKAHTPVPNLSSGGRGSNQNLSVHGLNEPDERDGGASPICGSPFEGDEKIVEPATGVEDWPEPAEEPESKFDAQFGTPAQSTSKPPPAPTQTTTGSSVMDDLLDLDLLDTGPIDSTPVPIPTPITPNSSVPMPSAGTATNTSAPVKTGLMLTVLDDLLSLDPLLGSMDPVPPPTTAPTSTTTIPVAGGSITLPPGLKQVNSNVPIRPAAPVVSTNKNALDSLDSTLMNLASSLGGQQGWGSSQIKKRPIANTAKPQVS</sequence>
<feature type="compositionally biased region" description="Polar residues" evidence="1">
    <location>
        <begin position="181"/>
        <end position="192"/>
    </location>
</feature>
<dbReference type="OrthoDB" id="44015at2759"/>
<organism evidence="3 4">
    <name type="scientific">Fasciolopsis buskii</name>
    <dbReference type="NCBI Taxonomy" id="27845"/>
    <lineage>
        <taxon>Eukaryota</taxon>
        <taxon>Metazoa</taxon>
        <taxon>Spiralia</taxon>
        <taxon>Lophotrochozoa</taxon>
        <taxon>Platyhelminthes</taxon>
        <taxon>Trematoda</taxon>
        <taxon>Digenea</taxon>
        <taxon>Plagiorchiida</taxon>
        <taxon>Echinostomata</taxon>
        <taxon>Echinostomatoidea</taxon>
        <taxon>Fasciolidae</taxon>
        <taxon>Fasciolopsis</taxon>
    </lineage>
</organism>
<dbReference type="Proteomes" id="UP000728185">
    <property type="component" value="Unassembled WGS sequence"/>
</dbReference>
<feature type="region of interest" description="Disordered" evidence="1">
    <location>
        <begin position="558"/>
        <end position="581"/>
    </location>
</feature>
<dbReference type="AlphaFoldDB" id="A0A8E0RWL6"/>
<dbReference type="PANTHER" id="PTHR22951">
    <property type="entry name" value="CLATHRIN ASSEMBLY PROTEIN"/>
    <property type="match status" value="1"/>
</dbReference>
<evidence type="ECO:0000313" key="3">
    <source>
        <dbReference type="EMBL" id="KAA0192575.1"/>
    </source>
</evidence>
<feature type="compositionally biased region" description="Basic and acidic residues" evidence="1">
    <location>
        <begin position="167"/>
        <end position="179"/>
    </location>
</feature>
<comment type="caution">
    <text evidence="3">The sequence shown here is derived from an EMBL/GenBank/DDBJ whole genome shotgun (WGS) entry which is preliminary data.</text>
</comment>
<proteinExistence type="predicted"/>
<feature type="region of interest" description="Disordered" evidence="1">
    <location>
        <begin position="439"/>
        <end position="464"/>
    </location>
</feature>
<dbReference type="GO" id="GO:0005905">
    <property type="term" value="C:clathrin-coated pit"/>
    <property type="evidence" value="ECO:0007669"/>
    <property type="project" value="TreeGrafter"/>
</dbReference>
<dbReference type="GO" id="GO:0016185">
    <property type="term" value="P:synaptic vesicle budding from presynaptic endocytic zone membrane"/>
    <property type="evidence" value="ECO:0007669"/>
    <property type="project" value="TreeGrafter"/>
</dbReference>
<dbReference type="GO" id="GO:0008021">
    <property type="term" value="C:synaptic vesicle"/>
    <property type="evidence" value="ECO:0007669"/>
    <property type="project" value="TreeGrafter"/>
</dbReference>
<dbReference type="InterPro" id="IPR045192">
    <property type="entry name" value="AP180-like"/>
</dbReference>
<dbReference type="InterPro" id="IPR014712">
    <property type="entry name" value="ANTH_dom_sf"/>
</dbReference>
<dbReference type="GO" id="GO:0005546">
    <property type="term" value="F:phosphatidylinositol-4,5-bisphosphate binding"/>
    <property type="evidence" value="ECO:0007669"/>
    <property type="project" value="TreeGrafter"/>
</dbReference>
<dbReference type="GO" id="GO:0000149">
    <property type="term" value="F:SNARE binding"/>
    <property type="evidence" value="ECO:0007669"/>
    <property type="project" value="TreeGrafter"/>
</dbReference>
<reference evidence="3" key="1">
    <citation type="submission" date="2019-05" db="EMBL/GenBank/DDBJ databases">
        <title>Annotation for the trematode Fasciolopsis buski.</title>
        <authorList>
            <person name="Choi Y.-J."/>
        </authorList>
    </citation>
    <scope>NUCLEOTIDE SEQUENCE</scope>
    <source>
        <strain evidence="3">HT</strain>
        <tissue evidence="3">Whole worm</tissue>
    </source>
</reference>
<keyword evidence="4" id="KW-1185">Reference proteome</keyword>
<feature type="compositionally biased region" description="Low complexity" evidence="1">
    <location>
        <begin position="285"/>
        <end position="307"/>
    </location>
</feature>
<evidence type="ECO:0000313" key="4">
    <source>
        <dbReference type="Proteomes" id="UP000728185"/>
    </source>
</evidence>
<name>A0A8E0RWL6_9TREM</name>
<dbReference type="GO" id="GO:0005545">
    <property type="term" value="F:1-phosphatidylinositol binding"/>
    <property type="evidence" value="ECO:0007669"/>
    <property type="project" value="InterPro"/>
</dbReference>
<dbReference type="GO" id="GO:0030136">
    <property type="term" value="C:clathrin-coated vesicle"/>
    <property type="evidence" value="ECO:0007669"/>
    <property type="project" value="InterPro"/>
</dbReference>
<feature type="compositionally biased region" description="Pro residues" evidence="1">
    <location>
        <begin position="148"/>
        <end position="163"/>
    </location>
</feature>